<dbReference type="AlphaFoldDB" id="A0A9Q0R7A4"/>
<keyword evidence="1" id="KW-0812">Transmembrane</keyword>
<dbReference type="InterPro" id="IPR003961">
    <property type="entry name" value="FN3_dom"/>
</dbReference>
<keyword evidence="4" id="KW-1185">Reference proteome</keyword>
<name>A0A9Q0R7A4_ANAIG</name>
<protein>
    <recommendedName>
        <fullName evidence="2">Fibronectin type-III domain-containing protein</fullName>
    </recommendedName>
</protein>
<reference evidence="3" key="1">
    <citation type="submission" date="2022-10" db="EMBL/GenBank/DDBJ databases">
        <title>Novel sulphate-reducing endosymbionts in the free-living metamonad Anaeramoeba.</title>
        <authorList>
            <person name="Jerlstrom-Hultqvist J."/>
            <person name="Cepicka I."/>
            <person name="Gallot-Lavallee L."/>
            <person name="Salas-Leiva D."/>
            <person name="Curtis B.A."/>
            <person name="Zahonova K."/>
            <person name="Pipaliya S."/>
            <person name="Dacks J."/>
            <person name="Roger A.J."/>
        </authorList>
    </citation>
    <scope>NUCLEOTIDE SEQUENCE</scope>
    <source>
        <strain evidence="3">BMAN</strain>
    </source>
</reference>
<keyword evidence="1" id="KW-0472">Membrane</keyword>
<dbReference type="EMBL" id="JAPDFW010000101">
    <property type="protein sequence ID" value="KAJ5069897.1"/>
    <property type="molecule type" value="Genomic_DNA"/>
</dbReference>
<evidence type="ECO:0000313" key="3">
    <source>
        <dbReference type="EMBL" id="KAJ5069897.1"/>
    </source>
</evidence>
<dbReference type="InterPro" id="IPR036116">
    <property type="entry name" value="FN3_sf"/>
</dbReference>
<evidence type="ECO:0000256" key="1">
    <source>
        <dbReference type="SAM" id="Phobius"/>
    </source>
</evidence>
<gene>
    <name evidence="3" type="ORF">M0811_11409</name>
</gene>
<dbReference type="Proteomes" id="UP001149090">
    <property type="component" value="Unassembled WGS sequence"/>
</dbReference>
<evidence type="ECO:0000259" key="2">
    <source>
        <dbReference type="PROSITE" id="PS50853"/>
    </source>
</evidence>
<dbReference type="PANTHER" id="PTHR36220">
    <property type="entry name" value="UNNAMED PRODUCT"/>
    <property type="match status" value="1"/>
</dbReference>
<dbReference type="PROSITE" id="PS50853">
    <property type="entry name" value="FN3"/>
    <property type="match status" value="1"/>
</dbReference>
<feature type="domain" description="Fibronectin type-III" evidence="2">
    <location>
        <begin position="373"/>
        <end position="476"/>
    </location>
</feature>
<dbReference type="InterPro" id="IPR013783">
    <property type="entry name" value="Ig-like_fold"/>
</dbReference>
<proteinExistence type="predicted"/>
<dbReference type="InterPro" id="IPR011047">
    <property type="entry name" value="Quinoprotein_ADH-like_sf"/>
</dbReference>
<evidence type="ECO:0000313" key="4">
    <source>
        <dbReference type="Proteomes" id="UP001149090"/>
    </source>
</evidence>
<organism evidence="3 4">
    <name type="scientific">Anaeramoeba ignava</name>
    <name type="common">Anaerobic marine amoeba</name>
    <dbReference type="NCBI Taxonomy" id="1746090"/>
    <lineage>
        <taxon>Eukaryota</taxon>
        <taxon>Metamonada</taxon>
        <taxon>Anaeramoebidae</taxon>
        <taxon>Anaeramoeba</taxon>
    </lineage>
</organism>
<sequence>MKIFLLLELLVQNKHLFTDIMEHILIKNKFLMNLQFLVLDILEVFVYRYNGTHFNQEQIFDEPSIPGFGSTVLIYQNVIVVGTDGASEVFVYRYNGTHFNQEQNLIRWPPDSGSSVSIYEDVIVVGSTDGASEVFVYRYNGSHFNQEQILSESISDFGYTVSIYEDAIAVGTYGESKVFTYRYNGSYFNQEQIFSEPSISNFGYSVSIYQDLLVVGTDDANQAFIYRYNEPIWNLEQILSEPSISGFGRSVSSYENFVVVGTDDDQALVYELILIPQVNAINCSSLFSSFDCYWDEIQISNLKYQINYGVDWIDIDTPILEDGNVYYQEFNSSIYDNITGNEYYSIQIQACDKSSMKCGEPSSSINLITRIDSVQNFELSNPSNYSINATWSYPNVQIIEEIPHLDHYNLSYFNQYEPELISFISVDNSSISYLLNDIECGNDYNISICGCRTNECEGEDQGEISESTISLLFEEVSNLICSISYSIDINCTWDQPINCSIPSYYNFSYQAISQDDSGNYQPTQTNQAFTAQLPNQEYQINVSACDSNGRCGDISTFPITTDSLPTAPTIYEWIPKIEEIELNFTKLTHAQNYSISLDNQESWQNFTTLNLSGNEVIGTINGISGNVEYNISIRGCADLNCEIEYLGEPSSIISTKAKLGNITSLNCLSLICGFECEWDPLILSTGLEAYSFTYNSSTICLSNLTTNYSISEGLNSGDYYEISIYSSADLNCSFNEYSGINSSTSIIINYITSPTENSTNTTVIVIGIIIPVIVISGIIISIILIKQRIKKSKNKRKAKAIVL</sequence>
<keyword evidence="1" id="KW-1133">Transmembrane helix</keyword>
<dbReference type="Gene3D" id="2.60.40.10">
    <property type="entry name" value="Immunoglobulins"/>
    <property type="match status" value="2"/>
</dbReference>
<feature type="transmembrane region" description="Helical" evidence="1">
    <location>
        <begin position="763"/>
        <end position="785"/>
    </location>
</feature>
<accession>A0A9Q0R7A4</accession>
<dbReference type="SUPFAM" id="SSF50998">
    <property type="entry name" value="Quinoprotein alcohol dehydrogenase-like"/>
    <property type="match status" value="1"/>
</dbReference>
<dbReference type="SUPFAM" id="SSF49265">
    <property type="entry name" value="Fibronectin type III"/>
    <property type="match status" value="2"/>
</dbReference>
<dbReference type="PANTHER" id="PTHR36220:SF1">
    <property type="entry name" value="GAMMA TUBULIN COMPLEX COMPONENT C-TERMINAL DOMAIN-CONTAINING PROTEIN"/>
    <property type="match status" value="1"/>
</dbReference>
<comment type="caution">
    <text evidence="3">The sequence shown here is derived from an EMBL/GenBank/DDBJ whole genome shotgun (WGS) entry which is preliminary data.</text>
</comment>